<evidence type="ECO:0000256" key="5">
    <source>
        <dbReference type="PROSITE-ProRule" id="PRU01248"/>
    </source>
</evidence>
<dbReference type="InterPro" id="IPR044068">
    <property type="entry name" value="CB"/>
</dbReference>
<proteinExistence type="inferred from homology"/>
<evidence type="ECO:0000313" key="9">
    <source>
        <dbReference type="Proteomes" id="UP001494902"/>
    </source>
</evidence>
<dbReference type="InterPro" id="IPR013762">
    <property type="entry name" value="Integrase-like_cat_sf"/>
</dbReference>
<keyword evidence="2" id="KW-0229">DNA integration</keyword>
<organism evidence="8 9">
    <name type="scientific">Pseudonocardia nematodicida</name>
    <dbReference type="NCBI Taxonomy" id="1206997"/>
    <lineage>
        <taxon>Bacteria</taxon>
        <taxon>Bacillati</taxon>
        <taxon>Actinomycetota</taxon>
        <taxon>Actinomycetes</taxon>
        <taxon>Pseudonocardiales</taxon>
        <taxon>Pseudonocardiaceae</taxon>
        <taxon>Pseudonocardia</taxon>
    </lineage>
</organism>
<reference evidence="8 9" key="1">
    <citation type="submission" date="2024-03" db="EMBL/GenBank/DDBJ databases">
        <title>Draft genome sequence of Pseudonocardia nematodicida JCM 31783.</title>
        <authorList>
            <person name="Butdee W."/>
            <person name="Duangmal K."/>
        </authorList>
    </citation>
    <scope>NUCLEOTIDE SEQUENCE [LARGE SCALE GENOMIC DNA]</scope>
    <source>
        <strain evidence="8 9">JCM 31783</strain>
    </source>
</reference>
<dbReference type="PROSITE" id="PS51900">
    <property type="entry name" value="CB"/>
    <property type="match status" value="1"/>
</dbReference>
<dbReference type="SUPFAM" id="SSF56349">
    <property type="entry name" value="DNA breaking-rejoining enzymes"/>
    <property type="match status" value="1"/>
</dbReference>
<dbReference type="Gene3D" id="1.10.150.130">
    <property type="match status" value="1"/>
</dbReference>
<evidence type="ECO:0000256" key="2">
    <source>
        <dbReference type="ARBA" id="ARBA00022908"/>
    </source>
</evidence>
<dbReference type="PROSITE" id="PS51898">
    <property type="entry name" value="TYR_RECOMBINASE"/>
    <property type="match status" value="1"/>
</dbReference>
<keyword evidence="3 5" id="KW-0238">DNA-binding</keyword>
<dbReference type="Proteomes" id="UP001494902">
    <property type="component" value="Unassembled WGS sequence"/>
</dbReference>
<evidence type="ECO:0000256" key="3">
    <source>
        <dbReference type="ARBA" id="ARBA00023125"/>
    </source>
</evidence>
<dbReference type="InterPro" id="IPR011010">
    <property type="entry name" value="DNA_brk_join_enz"/>
</dbReference>
<sequence>MEDTLTEFLPLWQQHLQAAGKSERTISIYLGAAHSLVEFLGPEVTPEEVTHREITRYLAWMADRPSGNHAGRRLSPAYVNQHYRSLQQWFRWLADVEEEIDESPFRRLSPPAVPEKLTPVLSDDEISRLLDVCRGRSFDDRRDTALVRLFLDTGARRAELLDLRISDVDMTVRAMTVLGKGRRSRVIPFGDRSAESLSRYLRSRRRHRLAGTTDALWLGAQGPLTGNAVRMVLLRRGKAAGIVGLYPHRFRHTFAHRWLADGNGETDLMRLTGWRSRAMVERYGASAADERALAAHRRAGLGDRL</sequence>
<comment type="similarity">
    <text evidence="1">Belongs to the 'phage' integrase family.</text>
</comment>
<dbReference type="EMBL" id="JBEDNQ010000004">
    <property type="protein sequence ID" value="MEQ3551160.1"/>
    <property type="molecule type" value="Genomic_DNA"/>
</dbReference>
<dbReference type="PANTHER" id="PTHR30349:SF41">
    <property type="entry name" value="INTEGRASE_RECOMBINASE PROTEIN MJ0367-RELATED"/>
    <property type="match status" value="1"/>
</dbReference>
<evidence type="ECO:0000259" key="7">
    <source>
        <dbReference type="PROSITE" id="PS51900"/>
    </source>
</evidence>
<evidence type="ECO:0000259" key="6">
    <source>
        <dbReference type="PROSITE" id="PS51898"/>
    </source>
</evidence>
<comment type="caution">
    <text evidence="8">The sequence shown here is derived from an EMBL/GenBank/DDBJ whole genome shotgun (WGS) entry which is preliminary data.</text>
</comment>
<dbReference type="InterPro" id="IPR002104">
    <property type="entry name" value="Integrase_catalytic"/>
</dbReference>
<evidence type="ECO:0000313" key="8">
    <source>
        <dbReference type="EMBL" id="MEQ3551160.1"/>
    </source>
</evidence>
<dbReference type="Pfam" id="PF13495">
    <property type="entry name" value="Phage_int_SAM_4"/>
    <property type="match status" value="1"/>
</dbReference>
<feature type="domain" description="Core-binding (CB)" evidence="7">
    <location>
        <begin position="3"/>
        <end position="94"/>
    </location>
</feature>
<accession>A0ABV1K9K6</accession>
<dbReference type="CDD" id="cd00397">
    <property type="entry name" value="DNA_BRE_C"/>
    <property type="match status" value="1"/>
</dbReference>
<dbReference type="Gene3D" id="1.10.443.10">
    <property type="entry name" value="Intergrase catalytic core"/>
    <property type="match status" value="1"/>
</dbReference>
<keyword evidence="9" id="KW-1185">Reference proteome</keyword>
<dbReference type="PANTHER" id="PTHR30349">
    <property type="entry name" value="PHAGE INTEGRASE-RELATED"/>
    <property type="match status" value="1"/>
</dbReference>
<evidence type="ECO:0000256" key="1">
    <source>
        <dbReference type="ARBA" id="ARBA00008857"/>
    </source>
</evidence>
<dbReference type="RefSeq" id="WP_349298226.1">
    <property type="nucleotide sequence ID" value="NZ_JBEDNQ010000004.1"/>
</dbReference>
<protein>
    <submittedName>
        <fullName evidence="8">Tyrosine-type recombinase/integrase</fullName>
    </submittedName>
</protein>
<dbReference type="InterPro" id="IPR004107">
    <property type="entry name" value="Integrase_SAM-like_N"/>
</dbReference>
<feature type="domain" description="Tyr recombinase" evidence="6">
    <location>
        <begin position="116"/>
        <end position="297"/>
    </location>
</feature>
<evidence type="ECO:0000256" key="4">
    <source>
        <dbReference type="ARBA" id="ARBA00023172"/>
    </source>
</evidence>
<name>A0ABV1K9K6_9PSEU</name>
<dbReference type="InterPro" id="IPR050090">
    <property type="entry name" value="Tyrosine_recombinase_XerCD"/>
</dbReference>
<keyword evidence="4" id="KW-0233">DNA recombination</keyword>
<gene>
    <name evidence="8" type="ORF">WIS52_11825</name>
</gene>
<dbReference type="InterPro" id="IPR010998">
    <property type="entry name" value="Integrase_recombinase_N"/>
</dbReference>
<dbReference type="Pfam" id="PF00589">
    <property type="entry name" value="Phage_integrase"/>
    <property type="match status" value="1"/>
</dbReference>